<proteinExistence type="predicted"/>
<evidence type="ECO:0000313" key="1">
    <source>
        <dbReference type="EMBL" id="HGG01459.1"/>
    </source>
</evidence>
<reference evidence="1" key="1">
    <citation type="journal article" date="2020" name="mSystems">
        <title>Genome- and Community-Level Interaction Insights into Carbon Utilization and Element Cycling Functions of Hydrothermarchaeota in Hydrothermal Sediment.</title>
        <authorList>
            <person name="Zhou Z."/>
            <person name="Liu Y."/>
            <person name="Xu W."/>
            <person name="Pan J."/>
            <person name="Luo Z.H."/>
            <person name="Li M."/>
        </authorList>
    </citation>
    <scope>NUCLEOTIDE SEQUENCE [LARGE SCALE GENOMIC DNA]</scope>
    <source>
        <strain evidence="1">SpSt-374</strain>
    </source>
</reference>
<dbReference type="Pfam" id="PF10742">
    <property type="entry name" value="DUF2555"/>
    <property type="match status" value="1"/>
</dbReference>
<organism evidence="1">
    <name type="scientific">Planktothricoides sp. SpSt-374</name>
    <dbReference type="NCBI Taxonomy" id="2282167"/>
    <lineage>
        <taxon>Bacteria</taxon>
        <taxon>Bacillati</taxon>
        <taxon>Cyanobacteriota</taxon>
        <taxon>Cyanophyceae</taxon>
        <taxon>Oscillatoriophycideae</taxon>
        <taxon>Oscillatoriales</taxon>
        <taxon>Oscillatoriaceae</taxon>
        <taxon>Planktothricoides</taxon>
    </lineage>
</organism>
<dbReference type="EMBL" id="DSPX01000126">
    <property type="protein sequence ID" value="HGG01459.1"/>
    <property type="molecule type" value="Genomic_DNA"/>
</dbReference>
<sequence length="70" mass="8164">MGTTSISERDIAQLTPDDVKRLAVRLDQDEYDNPFDGLNDWHLLRAIAFHRPELVEPYIYLLDLEAYDEA</sequence>
<dbReference type="AlphaFoldDB" id="A0A7C3VHV3"/>
<gene>
    <name evidence="1" type="ORF">ENR15_12625</name>
</gene>
<dbReference type="InterPro" id="IPR019678">
    <property type="entry name" value="DUF2555"/>
</dbReference>
<protein>
    <submittedName>
        <fullName evidence="1">DUF2555 domain-containing protein</fullName>
    </submittedName>
</protein>
<accession>A0A7C3VHV3</accession>
<name>A0A7C3VHV3_9CYAN</name>
<comment type="caution">
    <text evidence="1">The sequence shown here is derived from an EMBL/GenBank/DDBJ whole genome shotgun (WGS) entry which is preliminary data.</text>
</comment>